<proteinExistence type="predicted"/>
<feature type="domain" description="VOC" evidence="1">
    <location>
        <begin position="1"/>
        <end position="111"/>
    </location>
</feature>
<accession>A0ABW7W9T9</accession>
<dbReference type="CDD" id="cd08351">
    <property type="entry name" value="ChaP_like"/>
    <property type="match status" value="1"/>
</dbReference>
<protein>
    <submittedName>
        <fullName evidence="2">VOC family protein</fullName>
    </submittedName>
</protein>
<dbReference type="InterPro" id="IPR029068">
    <property type="entry name" value="Glyas_Bleomycin-R_OHBP_Dase"/>
</dbReference>
<sequence length="120" mass="13572">MWRARGPPPPWHHQIFGLPEPREAGFFVAVYLTDGPVLDFAEPPIDCPGQHYAFLVNDDTFDQITERIHARGITYWADPQMGRPGEINTNHGGRGVYFDDPAGHHLEALTTRYDGYPNLT</sequence>
<evidence type="ECO:0000313" key="2">
    <source>
        <dbReference type="EMBL" id="MFI2319226.1"/>
    </source>
</evidence>
<reference evidence="2 3" key="1">
    <citation type="submission" date="2024-10" db="EMBL/GenBank/DDBJ databases">
        <title>The Natural Products Discovery Center: Release of the First 8490 Sequenced Strains for Exploring Actinobacteria Biosynthetic Diversity.</title>
        <authorList>
            <person name="Kalkreuter E."/>
            <person name="Kautsar S.A."/>
            <person name="Yang D."/>
            <person name="Bader C.D."/>
            <person name="Teijaro C.N."/>
            <person name="Fluegel L."/>
            <person name="Davis C.M."/>
            <person name="Simpson J.R."/>
            <person name="Lauterbach L."/>
            <person name="Steele A.D."/>
            <person name="Gui C."/>
            <person name="Meng S."/>
            <person name="Li G."/>
            <person name="Viehrig K."/>
            <person name="Ye F."/>
            <person name="Su P."/>
            <person name="Kiefer A.F."/>
            <person name="Nichols A."/>
            <person name="Cepeda A.J."/>
            <person name="Yan W."/>
            <person name="Fan B."/>
            <person name="Jiang Y."/>
            <person name="Adhikari A."/>
            <person name="Zheng C.-J."/>
            <person name="Schuster L."/>
            <person name="Cowan T.M."/>
            <person name="Smanski M.J."/>
            <person name="Chevrette M.G."/>
            <person name="De Carvalho L.P.S."/>
            <person name="Shen B."/>
        </authorList>
    </citation>
    <scope>NUCLEOTIDE SEQUENCE [LARGE SCALE GENOMIC DNA]</scope>
    <source>
        <strain evidence="2 3">NPDC019626</strain>
    </source>
</reference>
<keyword evidence="3" id="KW-1185">Reference proteome</keyword>
<gene>
    <name evidence="2" type="ORF">ACH47G_01940</name>
</gene>
<dbReference type="InterPro" id="IPR037523">
    <property type="entry name" value="VOC_core"/>
</dbReference>
<evidence type="ECO:0000259" key="1">
    <source>
        <dbReference type="PROSITE" id="PS51819"/>
    </source>
</evidence>
<dbReference type="PROSITE" id="PS51819">
    <property type="entry name" value="VOC"/>
    <property type="match status" value="1"/>
</dbReference>
<name>A0ABW7W9T9_9NOCA</name>
<dbReference type="Proteomes" id="UP001611450">
    <property type="component" value="Unassembled WGS sequence"/>
</dbReference>
<dbReference type="SUPFAM" id="SSF54593">
    <property type="entry name" value="Glyoxalase/Bleomycin resistance protein/Dihydroxybiphenyl dioxygenase"/>
    <property type="match status" value="1"/>
</dbReference>
<comment type="caution">
    <text evidence="2">The sequence shown here is derived from an EMBL/GenBank/DDBJ whole genome shotgun (WGS) entry which is preliminary data.</text>
</comment>
<dbReference type="Gene3D" id="3.10.180.10">
    <property type="entry name" value="2,3-Dihydroxybiphenyl 1,2-Dioxygenase, domain 1"/>
    <property type="match status" value="1"/>
</dbReference>
<dbReference type="RefSeq" id="WP_396945941.1">
    <property type="nucleotide sequence ID" value="NZ_JBIRXV010000001.1"/>
</dbReference>
<dbReference type="EMBL" id="JBIRXV010000001">
    <property type="protein sequence ID" value="MFI2319226.1"/>
    <property type="molecule type" value="Genomic_DNA"/>
</dbReference>
<organism evidence="2 3">
    <name type="scientific">Nocardia beijingensis</name>
    <dbReference type="NCBI Taxonomy" id="95162"/>
    <lineage>
        <taxon>Bacteria</taxon>
        <taxon>Bacillati</taxon>
        <taxon>Actinomycetota</taxon>
        <taxon>Actinomycetes</taxon>
        <taxon>Mycobacteriales</taxon>
        <taxon>Nocardiaceae</taxon>
        <taxon>Nocardia</taxon>
    </lineage>
</organism>
<evidence type="ECO:0000313" key="3">
    <source>
        <dbReference type="Proteomes" id="UP001611450"/>
    </source>
</evidence>